<dbReference type="RefSeq" id="XP_030829692.1">
    <property type="nucleotide sequence ID" value="XM_030973832.1"/>
</dbReference>
<dbReference type="EnsemblMetazoa" id="XM_030973832">
    <property type="protein sequence ID" value="XP_030829692"/>
    <property type="gene ID" value="LOC100893897"/>
</dbReference>
<dbReference type="Proteomes" id="UP000007110">
    <property type="component" value="Unassembled WGS sequence"/>
</dbReference>
<keyword evidence="5" id="KW-1185">Reference proteome</keyword>
<dbReference type="PANTHER" id="PTHR13832:SF837">
    <property type="entry name" value="PROTEIN PHOSPHATASE 2C-LIKE DOMAIN-CONTAINING PROTEIN 1"/>
    <property type="match status" value="1"/>
</dbReference>
<dbReference type="SUPFAM" id="SSF81606">
    <property type="entry name" value="PP2C-like"/>
    <property type="match status" value="1"/>
</dbReference>
<evidence type="ECO:0000256" key="1">
    <source>
        <dbReference type="ARBA" id="ARBA00006702"/>
    </source>
</evidence>
<dbReference type="InterPro" id="IPR001932">
    <property type="entry name" value="PPM-type_phosphatase-like_dom"/>
</dbReference>
<organism evidence="4 5">
    <name type="scientific">Strongylocentrotus purpuratus</name>
    <name type="common">Purple sea urchin</name>
    <dbReference type="NCBI Taxonomy" id="7668"/>
    <lineage>
        <taxon>Eukaryota</taxon>
        <taxon>Metazoa</taxon>
        <taxon>Echinodermata</taxon>
        <taxon>Eleutherozoa</taxon>
        <taxon>Echinozoa</taxon>
        <taxon>Echinoidea</taxon>
        <taxon>Euechinoidea</taxon>
        <taxon>Echinacea</taxon>
        <taxon>Camarodonta</taxon>
        <taxon>Echinidea</taxon>
        <taxon>Strongylocentrotidae</taxon>
        <taxon>Strongylocentrotus</taxon>
    </lineage>
</organism>
<dbReference type="InParanoid" id="A0A7M7N171"/>
<dbReference type="CDD" id="cd00143">
    <property type="entry name" value="PP2Cc"/>
    <property type="match status" value="1"/>
</dbReference>
<dbReference type="GO" id="GO:0043409">
    <property type="term" value="P:negative regulation of MAPK cascade"/>
    <property type="evidence" value="ECO:0000318"/>
    <property type="project" value="GO_Central"/>
</dbReference>
<feature type="domain" description="PPM-type phosphatase" evidence="3">
    <location>
        <begin position="160"/>
        <end position="773"/>
    </location>
</feature>
<dbReference type="SMART" id="SM00332">
    <property type="entry name" value="PP2Cc"/>
    <property type="match status" value="1"/>
</dbReference>
<dbReference type="AlphaFoldDB" id="A0A7M7N171"/>
<reference evidence="5" key="1">
    <citation type="submission" date="2015-02" db="EMBL/GenBank/DDBJ databases">
        <title>Genome sequencing for Strongylocentrotus purpuratus.</title>
        <authorList>
            <person name="Murali S."/>
            <person name="Liu Y."/>
            <person name="Vee V."/>
            <person name="English A."/>
            <person name="Wang M."/>
            <person name="Skinner E."/>
            <person name="Han Y."/>
            <person name="Muzny D.M."/>
            <person name="Worley K.C."/>
            <person name="Gibbs R.A."/>
        </authorList>
    </citation>
    <scope>NUCLEOTIDE SEQUENCE</scope>
</reference>
<name>A0A7M7N171_STRPU</name>
<feature type="compositionally biased region" description="Polar residues" evidence="2">
    <location>
        <begin position="648"/>
        <end position="659"/>
    </location>
</feature>
<evidence type="ECO:0000259" key="3">
    <source>
        <dbReference type="PROSITE" id="PS51746"/>
    </source>
</evidence>
<dbReference type="GO" id="GO:0007165">
    <property type="term" value="P:signal transduction"/>
    <property type="evidence" value="ECO:0000318"/>
    <property type="project" value="GO_Central"/>
</dbReference>
<proteinExistence type="inferred from homology"/>
<evidence type="ECO:0000313" key="5">
    <source>
        <dbReference type="Proteomes" id="UP000007110"/>
    </source>
</evidence>
<feature type="region of interest" description="Disordered" evidence="2">
    <location>
        <begin position="356"/>
        <end position="404"/>
    </location>
</feature>
<feature type="compositionally biased region" description="Basic and acidic residues" evidence="2">
    <location>
        <begin position="361"/>
        <end position="390"/>
    </location>
</feature>
<dbReference type="GO" id="GO:0005737">
    <property type="term" value="C:cytoplasm"/>
    <property type="evidence" value="ECO:0000318"/>
    <property type="project" value="GO_Central"/>
</dbReference>
<dbReference type="GO" id="GO:0004722">
    <property type="term" value="F:protein serine/threonine phosphatase activity"/>
    <property type="evidence" value="ECO:0000318"/>
    <property type="project" value="GO_Central"/>
</dbReference>
<dbReference type="InterPro" id="IPR036457">
    <property type="entry name" value="PPM-type-like_dom_sf"/>
</dbReference>
<comment type="similarity">
    <text evidence="1">Belongs to the PP2C family.</text>
</comment>
<dbReference type="OrthoDB" id="343114at2759"/>
<feature type="compositionally biased region" description="Basic and acidic residues" evidence="2">
    <location>
        <begin position="637"/>
        <end position="647"/>
    </location>
</feature>
<evidence type="ECO:0000256" key="2">
    <source>
        <dbReference type="SAM" id="MobiDB-lite"/>
    </source>
</evidence>
<dbReference type="OMA" id="TVIKENY"/>
<feature type="region of interest" description="Disordered" evidence="2">
    <location>
        <begin position="19"/>
        <end position="39"/>
    </location>
</feature>
<dbReference type="GeneID" id="100893897"/>
<dbReference type="KEGG" id="spu:100893897"/>
<sequence length="778" mass="86812">MSSDISSVSGAGGVAPSVLQIKTRHLNRPPTPETMITDRPNDPDVSIFCEKCHEYFNVRSTQEHRSFHNALVVLGYSGKEQPEGVKGLLKKRQELMKDLNKKSNPKRPVSLNRLQKINEAFELVKSHFEETYEKLIHIKENPVYDCKGISLNCSAPCVRAVGICSDDNSRWKSKMEDTRVFQDYYGNDVNKCFFGIYDGYNGRFAADIAANDLHHVFLSELQKVDERVSCTCAVNLADNNDLTDYELERGSPIVRSDSIRHILHEESINIIQQIMHTCESNLMKMSDIVSQESVGDWPTRKKKNRDPEFEKVSQAYHMSYLYLDRYLSYGINETSLVRWSGCSALSLLINSKEQLEAENPGNKDENTQTDDGAKDEKKDRETEATEKEEKGDSEEGQEKESNGSEVHLEELGVLHIANAGNTQAVLCRAGKAYHLTRDHTPGNPQERTRVEKAGSSVHAGGPNGRVNGILDTTRGLGNYGDPHLKKAVIPEPYTTSVKIDQHAQFIVMASCGLWDVLTDDDVLSLVKQTLAIHQSRTQAENVPDEYEGYSRSDVTTYGEDYLGESFATGLSASYEQTGFDNTVTSVIDIDAAEGDEANLQKKHFLNPLPSLKEDADDEDDGDDEANSKSEITWNEPLTDKGAEDHQEAPSNEGKSQNNGIRVEGVAEDVKAEIEEETVPDMKNYKEEFNDNASTKTDFESMLSALCDDGNEADIETLTELHTFYAKSRLSEGLGIVDKKEEYRLAAEMISERLVQSALMAGSRDNITAMVILLHGCQL</sequence>
<accession>A0A7M7N171</accession>
<dbReference type="Pfam" id="PF00481">
    <property type="entry name" value="PP2C"/>
    <property type="match status" value="1"/>
</dbReference>
<dbReference type="GO" id="GO:0005634">
    <property type="term" value="C:nucleus"/>
    <property type="evidence" value="ECO:0000318"/>
    <property type="project" value="GO_Central"/>
</dbReference>
<feature type="region of interest" description="Disordered" evidence="2">
    <location>
        <begin position="598"/>
        <end position="661"/>
    </location>
</feature>
<reference evidence="4" key="2">
    <citation type="submission" date="2021-01" db="UniProtKB">
        <authorList>
            <consortium name="EnsemblMetazoa"/>
        </authorList>
    </citation>
    <scope>IDENTIFICATION</scope>
</reference>
<evidence type="ECO:0000313" key="4">
    <source>
        <dbReference type="EnsemblMetazoa" id="XP_030829692"/>
    </source>
</evidence>
<dbReference type="InterPro" id="IPR015655">
    <property type="entry name" value="PP2C"/>
</dbReference>
<protein>
    <recommendedName>
        <fullName evidence="3">PPM-type phosphatase domain-containing protein</fullName>
    </recommendedName>
</protein>
<dbReference type="PANTHER" id="PTHR13832">
    <property type="entry name" value="PROTEIN PHOSPHATASE 2C"/>
    <property type="match status" value="1"/>
</dbReference>
<dbReference type="Gene3D" id="3.60.40.10">
    <property type="entry name" value="PPM-type phosphatase domain"/>
    <property type="match status" value="1"/>
</dbReference>
<dbReference type="PROSITE" id="PS51746">
    <property type="entry name" value="PPM_2"/>
    <property type="match status" value="1"/>
</dbReference>
<feature type="compositionally biased region" description="Acidic residues" evidence="2">
    <location>
        <begin position="614"/>
        <end position="624"/>
    </location>
</feature>